<dbReference type="RefSeq" id="WP_118043933.1">
    <property type="nucleotide sequence ID" value="NZ_CACRUU010000002.1"/>
</dbReference>
<dbReference type="Gene3D" id="1.10.30.50">
    <property type="match status" value="1"/>
</dbReference>
<evidence type="ECO:0008006" key="3">
    <source>
        <dbReference type="Google" id="ProtNLM"/>
    </source>
</evidence>
<name>A0A414D5I9_MEDGN</name>
<gene>
    <name evidence="1" type="ORF">DW812_11845</name>
</gene>
<evidence type="ECO:0000313" key="1">
    <source>
        <dbReference type="EMBL" id="RHD04638.1"/>
    </source>
</evidence>
<organism evidence="1 2">
    <name type="scientific">Mediterraneibacter gnavus</name>
    <name type="common">Ruminococcus gnavus</name>
    <dbReference type="NCBI Taxonomy" id="33038"/>
    <lineage>
        <taxon>Bacteria</taxon>
        <taxon>Bacillati</taxon>
        <taxon>Bacillota</taxon>
        <taxon>Clostridia</taxon>
        <taxon>Lachnospirales</taxon>
        <taxon>Lachnospiraceae</taxon>
        <taxon>Mediterraneibacter</taxon>
    </lineage>
</organism>
<dbReference type="AlphaFoldDB" id="A0A414D5I9"/>
<comment type="caution">
    <text evidence="1">The sequence shown here is derived from an EMBL/GenBank/DDBJ whole genome shotgun (WGS) entry which is preliminary data.</text>
</comment>
<dbReference type="CDD" id="cd00085">
    <property type="entry name" value="HNHc"/>
    <property type="match status" value="1"/>
</dbReference>
<dbReference type="InterPro" id="IPR003615">
    <property type="entry name" value="HNH_nuc"/>
</dbReference>
<evidence type="ECO:0000313" key="2">
    <source>
        <dbReference type="Proteomes" id="UP000284472"/>
    </source>
</evidence>
<dbReference type="EMBL" id="QSIR01000018">
    <property type="protein sequence ID" value="RHD04638.1"/>
    <property type="molecule type" value="Genomic_DNA"/>
</dbReference>
<protein>
    <recommendedName>
        <fullName evidence="3">HNH endonuclease</fullName>
    </recommendedName>
</protein>
<sequence length="279" mass="32973">MIKLKKPIYNQENIIDDCISNMRDKNSTKSRVVSSKNEIVSKSKEYDELAQKGQLGTLREYENIKGGATKSDMLILYDQKFARKEQGGRKYYDAIKLLAPYGRCPLCGQREVKTLDHYLPKSKFPLYAVTPYNLIPACSDCNKDKFNDVSICREKETIHPYYDDFTDEVWIKAKMIEEDPITFEFYVKKPKNWDDLKYKRACYHFEKFGLNKLYKPYACEMFTGCLPRLRRLLKKSGRAAVEEHIKECIDEAREVRLNTWQAAVYESILECEWFWNEYL</sequence>
<accession>A0A414D5I9</accession>
<dbReference type="Proteomes" id="UP000284472">
    <property type="component" value="Unassembled WGS sequence"/>
</dbReference>
<reference evidence="1 2" key="1">
    <citation type="submission" date="2018-08" db="EMBL/GenBank/DDBJ databases">
        <title>A genome reference for cultivated species of the human gut microbiota.</title>
        <authorList>
            <person name="Zou Y."/>
            <person name="Xue W."/>
            <person name="Luo G."/>
        </authorList>
    </citation>
    <scope>NUCLEOTIDE SEQUENCE [LARGE SCALE GENOMIC DNA]</scope>
    <source>
        <strain evidence="1 2">AM32-6</strain>
    </source>
</reference>
<proteinExistence type="predicted"/>